<feature type="region of interest" description="Disordered" evidence="7">
    <location>
        <begin position="124"/>
        <end position="147"/>
    </location>
</feature>
<organism evidence="8">
    <name type="scientific">Candidozyma auris</name>
    <name type="common">Yeast</name>
    <name type="synonym">Candida auris</name>
    <dbReference type="NCBI Taxonomy" id="498019"/>
    <lineage>
        <taxon>Eukaryota</taxon>
        <taxon>Fungi</taxon>
        <taxon>Dikarya</taxon>
        <taxon>Ascomycota</taxon>
        <taxon>Saccharomycotina</taxon>
        <taxon>Pichiomycetes</taxon>
        <taxon>Metschnikowiaceae</taxon>
        <taxon>Candidozyma</taxon>
    </lineage>
</organism>
<feature type="compositionally biased region" description="Basic and acidic residues" evidence="7">
    <location>
        <begin position="48"/>
        <end position="60"/>
    </location>
</feature>
<comment type="subunit">
    <text evidence="3">Interacts with the 35S, 23S and 20S pre-rRNAs and with the U3 snoRNA.</text>
</comment>
<dbReference type="AlphaFoldDB" id="A0A8F2W096"/>
<evidence type="ECO:0000313" key="8">
    <source>
        <dbReference type="EMBL" id="QWW22956.1"/>
    </source>
</evidence>
<accession>A0A8F2W096</accession>
<reference evidence="8" key="1">
    <citation type="submission" date="2021-06" db="EMBL/GenBank/DDBJ databases">
        <title>Candida auris outbreak in lebanese hospital.</title>
        <authorList>
            <person name="Finianos M."/>
        </authorList>
    </citation>
    <scope>NUCLEOTIDE SEQUENCE</scope>
    <source>
        <strain evidence="8">CA7LBN</strain>
    </source>
</reference>
<dbReference type="EMBL" id="CP076750">
    <property type="protein sequence ID" value="QWW22956.1"/>
    <property type="molecule type" value="Genomic_DNA"/>
</dbReference>
<sequence>MERGTRTGLRSKSAKRASIASKIAEFKQEQASREEHHENPLLKLSQTSKKEKLKNKSQDFNEKILSKVSFNLSGGISKSASRRRKRKSKENLKPKMDDLLSSLPEETLNLVEAKTPQAFIAAKKKEANKPNPQKQGGHAKLLQTENRHFNRVLTDKQFKASPFAALKSAIQHNLQQS</sequence>
<keyword evidence="5" id="KW-0539">Nucleus</keyword>
<dbReference type="GO" id="GO:0005730">
    <property type="term" value="C:nucleolus"/>
    <property type="evidence" value="ECO:0007669"/>
    <property type="project" value="UniProtKB-SubCell"/>
</dbReference>
<dbReference type="GO" id="GO:0030688">
    <property type="term" value="C:preribosome, small subunit precursor"/>
    <property type="evidence" value="ECO:0007669"/>
    <property type="project" value="InterPro"/>
</dbReference>
<evidence type="ECO:0000256" key="1">
    <source>
        <dbReference type="ARBA" id="ARBA00004604"/>
    </source>
</evidence>
<name>A0A8F2W096_CANAR</name>
<feature type="region of interest" description="Disordered" evidence="7">
    <location>
        <begin position="75"/>
        <end position="95"/>
    </location>
</feature>
<gene>
    <name evidence="8" type="ORF">CA7LBN_001757</name>
</gene>
<evidence type="ECO:0000256" key="4">
    <source>
        <dbReference type="ARBA" id="ARBA00021321"/>
    </source>
</evidence>
<dbReference type="Pfam" id="PF15341">
    <property type="entry name" value="SLX9"/>
    <property type="match status" value="1"/>
</dbReference>
<feature type="region of interest" description="Disordered" evidence="7">
    <location>
        <begin position="26"/>
        <end position="60"/>
    </location>
</feature>
<feature type="compositionally biased region" description="Basic and acidic residues" evidence="7">
    <location>
        <begin position="26"/>
        <end position="40"/>
    </location>
</feature>
<dbReference type="InterPro" id="IPR028160">
    <property type="entry name" value="Slx9-like"/>
</dbReference>
<evidence type="ECO:0000256" key="5">
    <source>
        <dbReference type="ARBA" id="ARBA00023242"/>
    </source>
</evidence>
<comment type="subcellular location">
    <subcellularLocation>
        <location evidence="1">Nucleus</location>
        <location evidence="1">Nucleolus</location>
    </subcellularLocation>
</comment>
<evidence type="ECO:0000256" key="3">
    <source>
        <dbReference type="ARBA" id="ARBA00011523"/>
    </source>
</evidence>
<dbReference type="Proteomes" id="UP000825438">
    <property type="component" value="Chromosome II"/>
</dbReference>
<comment type="function">
    <text evidence="6">Involved in ribosome biogenesis. Required for normal pre-rRNA processing in internal transcribed spacer 1 (ITS1). May be involved in the movements of the replication forks.</text>
</comment>
<evidence type="ECO:0000256" key="7">
    <source>
        <dbReference type="SAM" id="MobiDB-lite"/>
    </source>
</evidence>
<evidence type="ECO:0000256" key="6">
    <source>
        <dbReference type="ARBA" id="ARBA00025083"/>
    </source>
</evidence>
<proteinExistence type="inferred from homology"/>
<dbReference type="GO" id="GO:0030686">
    <property type="term" value="C:90S preribosome"/>
    <property type="evidence" value="ECO:0007669"/>
    <property type="project" value="InterPro"/>
</dbReference>
<dbReference type="GO" id="GO:0000462">
    <property type="term" value="P:maturation of SSU-rRNA from tricistronic rRNA transcript (SSU-rRNA, 5.8S rRNA, LSU-rRNA)"/>
    <property type="evidence" value="ECO:0007669"/>
    <property type="project" value="InterPro"/>
</dbReference>
<comment type="similarity">
    <text evidence="2">Belongs to the SLX9 family.</text>
</comment>
<evidence type="ECO:0000256" key="2">
    <source>
        <dbReference type="ARBA" id="ARBA00011022"/>
    </source>
</evidence>
<protein>
    <recommendedName>
        <fullName evidence="4">Ribosome biogenesis protein SLX9</fullName>
    </recommendedName>
</protein>